<sequence>MNAQMTFQRLCSLGGLLCVAFWLPAVVFAAAFIVNTTSLMEAINSEDHETANHQMRETTI</sequence>
<organism evidence="1 2">
    <name type="scientific">Mycobacterium pinniadriaticum</name>
    <dbReference type="NCBI Taxonomy" id="2994102"/>
    <lineage>
        <taxon>Bacteria</taxon>
        <taxon>Bacillati</taxon>
        <taxon>Actinomycetota</taxon>
        <taxon>Actinomycetes</taxon>
        <taxon>Mycobacteriales</taxon>
        <taxon>Mycobacteriaceae</taxon>
        <taxon>Mycobacterium</taxon>
    </lineage>
</organism>
<protein>
    <submittedName>
        <fullName evidence="1">Uncharacterized protein</fullName>
    </submittedName>
</protein>
<dbReference type="Proteomes" id="UP001300745">
    <property type="component" value="Unassembled WGS sequence"/>
</dbReference>
<keyword evidence="2" id="KW-1185">Reference proteome</keyword>
<accession>A0ABT3SB09</accession>
<evidence type="ECO:0000313" key="2">
    <source>
        <dbReference type="Proteomes" id="UP001300745"/>
    </source>
</evidence>
<proteinExistence type="predicted"/>
<dbReference type="EMBL" id="JAPJDO010000004">
    <property type="protein sequence ID" value="MCX2936339.1"/>
    <property type="molecule type" value="Genomic_DNA"/>
</dbReference>
<comment type="caution">
    <text evidence="1">The sequence shown here is derived from an EMBL/GenBank/DDBJ whole genome shotgun (WGS) entry which is preliminary data.</text>
</comment>
<reference evidence="1 2" key="1">
    <citation type="submission" date="2022-11" db="EMBL/GenBank/DDBJ databases">
        <title>Mycobacterium sp. nov.</title>
        <authorList>
            <person name="Papic B."/>
            <person name="Spicic S."/>
            <person name="Duvnjak S."/>
        </authorList>
    </citation>
    <scope>NUCLEOTIDE SEQUENCE [LARGE SCALE GENOMIC DNA]</scope>
    <source>
        <strain evidence="1 2">CVI_P4</strain>
    </source>
</reference>
<gene>
    <name evidence="1" type="ORF">ORI27_06500</name>
</gene>
<dbReference type="RefSeq" id="WP_265995923.1">
    <property type="nucleotide sequence ID" value="NZ_JAPJDN010000004.1"/>
</dbReference>
<name>A0ABT3SB09_9MYCO</name>
<evidence type="ECO:0000313" key="1">
    <source>
        <dbReference type="EMBL" id="MCX2936339.1"/>
    </source>
</evidence>